<feature type="domain" description="Amidohydrolase-related" evidence="6">
    <location>
        <begin position="51"/>
        <end position="437"/>
    </location>
</feature>
<dbReference type="SUPFAM" id="SSF51556">
    <property type="entry name" value="Metallo-dependent hydrolases"/>
    <property type="match status" value="1"/>
</dbReference>
<dbReference type="InterPro" id="IPR006680">
    <property type="entry name" value="Amidohydro-rel"/>
</dbReference>
<dbReference type="CDD" id="cd01314">
    <property type="entry name" value="D-HYD"/>
    <property type="match status" value="1"/>
</dbReference>
<evidence type="ECO:0000313" key="8">
    <source>
        <dbReference type="Proteomes" id="UP000440224"/>
    </source>
</evidence>
<comment type="similarity">
    <text evidence="2">Belongs to the metallo-dependent hydrolases superfamily. Hydantoinase/dihydropyrimidinase family.</text>
</comment>
<evidence type="ECO:0000256" key="4">
    <source>
        <dbReference type="ARBA" id="ARBA00022801"/>
    </source>
</evidence>
<evidence type="ECO:0000259" key="6">
    <source>
        <dbReference type="Pfam" id="PF01979"/>
    </source>
</evidence>
<keyword evidence="4 7" id="KW-0378">Hydrolase</keyword>
<keyword evidence="8" id="KW-1185">Reference proteome</keyword>
<dbReference type="AlphaFoldDB" id="A0A6N7PL99"/>
<dbReference type="GO" id="GO:0005829">
    <property type="term" value="C:cytosol"/>
    <property type="evidence" value="ECO:0007669"/>
    <property type="project" value="TreeGrafter"/>
</dbReference>
<accession>A0A6N7PL99</accession>
<evidence type="ECO:0000313" key="7">
    <source>
        <dbReference type="EMBL" id="MRG92808.1"/>
    </source>
</evidence>
<evidence type="ECO:0000256" key="5">
    <source>
        <dbReference type="PIRSR" id="PIRSR611778-50"/>
    </source>
</evidence>
<protein>
    <submittedName>
        <fullName evidence="7">Dihydropyrimidinase</fullName>
        <ecNumber evidence="7">3.5.2.2</ecNumber>
    </submittedName>
</protein>
<proteinExistence type="inferred from homology"/>
<reference evidence="7 8" key="1">
    <citation type="submission" date="2019-10" db="EMBL/GenBank/DDBJ databases">
        <title>A soil myxobacterium in the family Polyangiaceae.</title>
        <authorList>
            <person name="Li Y."/>
            <person name="Wang J."/>
        </authorList>
    </citation>
    <scope>NUCLEOTIDE SEQUENCE [LARGE SCALE GENOMIC DNA]</scope>
    <source>
        <strain evidence="7 8">DSM 14734</strain>
    </source>
</reference>
<dbReference type="InterPro" id="IPR050378">
    <property type="entry name" value="Metallo-dep_Hydrolases_sf"/>
</dbReference>
<evidence type="ECO:0000256" key="1">
    <source>
        <dbReference type="ARBA" id="ARBA00001947"/>
    </source>
</evidence>
<dbReference type="FunFam" id="3.20.20.140:FF:000076">
    <property type="entry name" value="Dihydropyrimidinase like 2"/>
    <property type="match status" value="1"/>
</dbReference>
<dbReference type="GO" id="GO:0004157">
    <property type="term" value="F:dihydropyrimidinase activity"/>
    <property type="evidence" value="ECO:0007669"/>
    <property type="project" value="UniProtKB-EC"/>
</dbReference>
<dbReference type="PANTHER" id="PTHR11647">
    <property type="entry name" value="HYDRANTOINASE/DIHYDROPYRIMIDINASE FAMILY MEMBER"/>
    <property type="match status" value="1"/>
</dbReference>
<dbReference type="Gene3D" id="2.30.40.10">
    <property type="entry name" value="Urease, subunit C, domain 1"/>
    <property type="match status" value="1"/>
</dbReference>
<comment type="caution">
    <text evidence="7">The sequence shown here is derived from an EMBL/GenBank/DDBJ whole genome shotgun (WGS) entry which is preliminary data.</text>
</comment>
<dbReference type="InterPro" id="IPR011059">
    <property type="entry name" value="Metal-dep_hydrolase_composite"/>
</dbReference>
<dbReference type="OrthoDB" id="9803027at2"/>
<dbReference type="GO" id="GO:0046872">
    <property type="term" value="F:metal ion binding"/>
    <property type="evidence" value="ECO:0007669"/>
    <property type="project" value="UniProtKB-KW"/>
</dbReference>
<dbReference type="SUPFAM" id="SSF51338">
    <property type="entry name" value="Composite domain of metallo-dependent hydrolases"/>
    <property type="match status" value="2"/>
</dbReference>
<evidence type="ECO:0000256" key="2">
    <source>
        <dbReference type="ARBA" id="ARBA00008829"/>
    </source>
</evidence>
<organism evidence="7 8">
    <name type="scientific">Polyangium spumosum</name>
    <dbReference type="NCBI Taxonomy" id="889282"/>
    <lineage>
        <taxon>Bacteria</taxon>
        <taxon>Pseudomonadati</taxon>
        <taxon>Myxococcota</taxon>
        <taxon>Polyangia</taxon>
        <taxon>Polyangiales</taxon>
        <taxon>Polyangiaceae</taxon>
        <taxon>Polyangium</taxon>
    </lineage>
</organism>
<dbReference type="Gene3D" id="3.20.20.140">
    <property type="entry name" value="Metal-dependent hydrolases"/>
    <property type="match status" value="1"/>
</dbReference>
<dbReference type="InterPro" id="IPR032466">
    <property type="entry name" value="Metal_Hydrolase"/>
</dbReference>
<name>A0A6N7PL99_9BACT</name>
<dbReference type="EC" id="3.5.2.2" evidence="7"/>
<comment type="cofactor">
    <cofactor evidence="1">
        <name>Zn(2+)</name>
        <dbReference type="ChEBI" id="CHEBI:29105"/>
    </cofactor>
</comment>
<feature type="modified residue" description="N6-carboxylysine" evidence="5">
    <location>
        <position position="151"/>
    </location>
</feature>
<evidence type="ECO:0000256" key="3">
    <source>
        <dbReference type="ARBA" id="ARBA00022723"/>
    </source>
</evidence>
<dbReference type="PANTHER" id="PTHR11647:SF1">
    <property type="entry name" value="COLLAPSIN RESPONSE MEDIATOR PROTEIN"/>
    <property type="match status" value="1"/>
</dbReference>
<dbReference type="EMBL" id="WJIE01000003">
    <property type="protein sequence ID" value="MRG92808.1"/>
    <property type="molecule type" value="Genomic_DNA"/>
</dbReference>
<dbReference type="NCBIfam" id="TIGR02033">
    <property type="entry name" value="D-hydantoinase"/>
    <property type="match status" value="1"/>
</dbReference>
<dbReference type="Proteomes" id="UP000440224">
    <property type="component" value="Unassembled WGS sequence"/>
</dbReference>
<comment type="PTM">
    <text evidence="5">Carbamylation allows a single lysine to coordinate two divalent metal cations.</text>
</comment>
<dbReference type="Pfam" id="PF01979">
    <property type="entry name" value="Amidohydro_1"/>
    <property type="match status" value="1"/>
</dbReference>
<keyword evidence="3" id="KW-0479">Metal-binding</keyword>
<dbReference type="InterPro" id="IPR011778">
    <property type="entry name" value="Hydantoinase/dihydroPyrase"/>
</dbReference>
<sequence>MGILIKNGEIVTASDKFVGDVYCDGDKIVAVGSGLVKQGADDVVIDASGQLVFPGGIDAHVHMELPFMGTESSDDFETGTAAGVAGGTTSIIDFVIPARGQHLLDGLAMWKEKAKKSVADYAFHMAVTWWGDRTKSEMEQCVREEGIPSFKTFMAYRGAIGVDDVELIQVMQTAKDLGALVTVHAEHGDVVVALQKKLVAEGKLDPKYHALSRPAPVEGEATNRAIMMARLIGEPIYIVHLTCREALDAVMDARRRGQVVLAETCPQYLLLDDSVYDKPDFEGAAYVMSPPIRPKGHQEALWAGIGSGLIQVVATDHCPFNQVGQKDMGRENFTKIPNGAAGIENRLGLLWTYGVEAGRIDVNRFVDLFSTQPAKIFGLYPRKGTIVPGADADLVIFDPKGSGVISAKTHHHRCDRNIFEGFEVKGKVTQTIVHGRVQYKDGKLDVVRGAGRYLPRKLESFPVPVREAR</sequence>
<gene>
    <name evidence="7" type="primary">hydA</name>
    <name evidence="7" type="ORF">GF068_12835</name>
</gene>
<dbReference type="RefSeq" id="WP_153819639.1">
    <property type="nucleotide sequence ID" value="NZ_WJIE01000003.1"/>
</dbReference>